<proteinExistence type="predicted"/>
<name>A0A5B0P2V2_PUCGR</name>
<comment type="caution">
    <text evidence="1">The sequence shown here is derived from an EMBL/GenBank/DDBJ whole genome shotgun (WGS) entry which is preliminary data.</text>
</comment>
<reference evidence="1 2" key="1">
    <citation type="submission" date="2019-05" db="EMBL/GenBank/DDBJ databases">
        <title>Emergence of the Ug99 lineage of the wheat stem rust pathogen through somatic hybridization.</title>
        <authorList>
            <person name="Li F."/>
            <person name="Upadhyaya N.M."/>
            <person name="Sperschneider J."/>
            <person name="Matny O."/>
            <person name="Nguyen-Phuc H."/>
            <person name="Mago R."/>
            <person name="Raley C."/>
            <person name="Miller M.E."/>
            <person name="Silverstein K.A.T."/>
            <person name="Henningsen E."/>
            <person name="Hirsch C.D."/>
            <person name="Visser B."/>
            <person name="Pretorius Z.A."/>
            <person name="Steffenson B.J."/>
            <person name="Schwessinger B."/>
            <person name="Dodds P.N."/>
            <person name="Figueroa M."/>
        </authorList>
    </citation>
    <scope>NUCLEOTIDE SEQUENCE [LARGE SCALE GENOMIC DNA]</scope>
    <source>
        <strain evidence="1 2">Ug99</strain>
    </source>
</reference>
<organism evidence="1 2">
    <name type="scientific">Puccinia graminis f. sp. tritici</name>
    <dbReference type="NCBI Taxonomy" id="56615"/>
    <lineage>
        <taxon>Eukaryota</taxon>
        <taxon>Fungi</taxon>
        <taxon>Dikarya</taxon>
        <taxon>Basidiomycota</taxon>
        <taxon>Pucciniomycotina</taxon>
        <taxon>Pucciniomycetes</taxon>
        <taxon>Pucciniales</taxon>
        <taxon>Pucciniaceae</taxon>
        <taxon>Puccinia</taxon>
    </lineage>
</organism>
<sequence length="90" mass="10156">MSQLPTHALQLPQISGWIKIHSVISEVQGHVPTNPSSKHFVLSINDIVLKRLNPELQINSRIWINGTITRTDHKFIYVDVSTLSYSAPLN</sequence>
<dbReference type="EMBL" id="VDEP01000371">
    <property type="protein sequence ID" value="KAA1095885.1"/>
    <property type="molecule type" value="Genomic_DNA"/>
</dbReference>
<evidence type="ECO:0000313" key="2">
    <source>
        <dbReference type="Proteomes" id="UP000325313"/>
    </source>
</evidence>
<protein>
    <submittedName>
        <fullName evidence="1">Uncharacterized protein</fullName>
    </submittedName>
</protein>
<evidence type="ECO:0000313" key="1">
    <source>
        <dbReference type="EMBL" id="KAA1095885.1"/>
    </source>
</evidence>
<dbReference type="Proteomes" id="UP000325313">
    <property type="component" value="Unassembled WGS sequence"/>
</dbReference>
<gene>
    <name evidence="1" type="ORF">PGTUg99_034929</name>
</gene>
<dbReference type="AlphaFoldDB" id="A0A5B0P2V2"/>
<accession>A0A5B0P2V2</accession>